<dbReference type="Pfam" id="PF00482">
    <property type="entry name" value="T2SSF"/>
    <property type="match status" value="1"/>
</dbReference>
<feature type="transmembrane region" description="Helical" evidence="6">
    <location>
        <begin position="109"/>
        <end position="127"/>
    </location>
</feature>
<dbReference type="PANTHER" id="PTHR35007:SF4">
    <property type="entry name" value="CONSERVED TRANSMEMBRANE PROTEIN-RELATED"/>
    <property type="match status" value="1"/>
</dbReference>
<keyword evidence="10" id="KW-1185">Reference proteome</keyword>
<evidence type="ECO:0000256" key="3">
    <source>
        <dbReference type="ARBA" id="ARBA00022692"/>
    </source>
</evidence>
<dbReference type="EMBL" id="JACCBI010000001">
    <property type="protein sequence ID" value="NYD65651.1"/>
    <property type="molecule type" value="Genomic_DNA"/>
</dbReference>
<gene>
    <name evidence="8" type="ORF">BJ972_000170</name>
    <name evidence="9" type="ORF">ESP50_14685</name>
</gene>
<feature type="transmembrane region" description="Helical" evidence="6">
    <location>
        <begin position="61"/>
        <end position="89"/>
    </location>
</feature>
<keyword evidence="3 6" id="KW-0812">Transmembrane</keyword>
<keyword evidence="2" id="KW-1003">Cell membrane</keyword>
<keyword evidence="4 6" id="KW-1133">Transmembrane helix</keyword>
<dbReference type="GO" id="GO:0005886">
    <property type="term" value="C:plasma membrane"/>
    <property type="evidence" value="ECO:0007669"/>
    <property type="project" value="UniProtKB-SubCell"/>
</dbReference>
<accession>A0A4Q2M6M7</accession>
<organism evidence="9 10">
    <name type="scientific">Agromyces atrinae</name>
    <dbReference type="NCBI Taxonomy" id="592376"/>
    <lineage>
        <taxon>Bacteria</taxon>
        <taxon>Bacillati</taxon>
        <taxon>Actinomycetota</taxon>
        <taxon>Actinomycetes</taxon>
        <taxon>Micrococcales</taxon>
        <taxon>Microbacteriaceae</taxon>
        <taxon>Agromyces</taxon>
    </lineage>
</organism>
<evidence type="ECO:0000313" key="8">
    <source>
        <dbReference type="EMBL" id="NYD65651.1"/>
    </source>
</evidence>
<dbReference type="PANTHER" id="PTHR35007">
    <property type="entry name" value="INTEGRAL MEMBRANE PROTEIN-RELATED"/>
    <property type="match status" value="1"/>
</dbReference>
<comment type="caution">
    <text evidence="9">The sequence shown here is derived from an EMBL/GenBank/DDBJ whole genome shotgun (WGS) entry which is preliminary data.</text>
</comment>
<dbReference type="Proteomes" id="UP000292686">
    <property type="component" value="Unassembled WGS sequence"/>
</dbReference>
<evidence type="ECO:0000256" key="1">
    <source>
        <dbReference type="ARBA" id="ARBA00004651"/>
    </source>
</evidence>
<evidence type="ECO:0000256" key="5">
    <source>
        <dbReference type="ARBA" id="ARBA00023136"/>
    </source>
</evidence>
<feature type="transmembrane region" description="Helical" evidence="6">
    <location>
        <begin position="201"/>
        <end position="224"/>
    </location>
</feature>
<reference evidence="9 10" key="1">
    <citation type="submission" date="2019-01" db="EMBL/GenBank/DDBJ databases">
        <title>Agromyces.</title>
        <authorList>
            <person name="Li J."/>
        </authorList>
    </citation>
    <scope>NUCLEOTIDE SEQUENCE [LARGE SCALE GENOMIC DNA]</scope>
    <source>
        <strain evidence="9 10">DSM 23870</strain>
    </source>
</reference>
<sequence length="311" mass="32253">MTASIALAIVCGAGLGLGLWSIVAVIPRIGRARLVDRLAPYLVDTFNEAREMMARRTVHPVPVLAILASPLTGSLGVIASTIFGSATVTEHRLRQAGSPVTVPRFRVQQLAWAGIGVAAGAAIALLLPAASAPGVLRVTVPVIFGLLGAVGRDLVLQRAAKSRLARLSSELPSVVEFLSLSLAAGEGIVDSLRRVSRSSGGVVAAEFAAVISAVGSGVPIITALREMSVAMAHPALTRCVDQIAGALERGTPLADVLRAQAADIRGEGKRQLLETASKKEVAMLFPLVFLILPITILFAVFPGVMVLQAGF</sequence>
<dbReference type="AlphaFoldDB" id="A0A4Q2M6M7"/>
<protein>
    <submittedName>
        <fullName evidence="9">Pilus assembly protein</fullName>
    </submittedName>
    <submittedName>
        <fullName evidence="8">Tight adherence protein C</fullName>
    </submittedName>
</protein>
<dbReference type="EMBL" id="SDPM01000009">
    <property type="protein sequence ID" value="RXZ85452.1"/>
    <property type="molecule type" value="Genomic_DNA"/>
</dbReference>
<feature type="transmembrane region" description="Helical" evidence="6">
    <location>
        <begin position="134"/>
        <end position="151"/>
    </location>
</feature>
<name>A0A4Q2M6M7_9MICO</name>
<feature type="domain" description="Type II secretion system protein GspF" evidence="7">
    <location>
        <begin position="176"/>
        <end position="300"/>
    </location>
</feature>
<evidence type="ECO:0000313" key="9">
    <source>
        <dbReference type="EMBL" id="RXZ85452.1"/>
    </source>
</evidence>
<comment type="subcellular location">
    <subcellularLocation>
        <location evidence="1">Cell membrane</location>
        <topology evidence="1">Multi-pass membrane protein</topology>
    </subcellularLocation>
</comment>
<feature type="transmembrane region" description="Helical" evidence="6">
    <location>
        <begin position="6"/>
        <end position="27"/>
    </location>
</feature>
<evidence type="ECO:0000256" key="2">
    <source>
        <dbReference type="ARBA" id="ARBA00022475"/>
    </source>
</evidence>
<dbReference type="InterPro" id="IPR018076">
    <property type="entry name" value="T2SS_GspF_dom"/>
</dbReference>
<evidence type="ECO:0000313" key="11">
    <source>
        <dbReference type="Proteomes" id="UP000581087"/>
    </source>
</evidence>
<feature type="transmembrane region" description="Helical" evidence="6">
    <location>
        <begin position="283"/>
        <end position="307"/>
    </location>
</feature>
<dbReference type="OrthoDB" id="5185234at2"/>
<keyword evidence="5 6" id="KW-0472">Membrane</keyword>
<dbReference type="RefSeq" id="WP_129176506.1">
    <property type="nucleotide sequence ID" value="NZ_JACCBI010000001.1"/>
</dbReference>
<evidence type="ECO:0000256" key="6">
    <source>
        <dbReference type="SAM" id="Phobius"/>
    </source>
</evidence>
<reference evidence="8 11" key="2">
    <citation type="submission" date="2020-07" db="EMBL/GenBank/DDBJ databases">
        <title>Sequencing the genomes of 1000 actinobacteria strains.</title>
        <authorList>
            <person name="Klenk H.-P."/>
        </authorList>
    </citation>
    <scope>NUCLEOTIDE SEQUENCE [LARGE SCALE GENOMIC DNA]</scope>
    <source>
        <strain evidence="8 11">DSM 23870</strain>
    </source>
</reference>
<evidence type="ECO:0000313" key="10">
    <source>
        <dbReference type="Proteomes" id="UP000292686"/>
    </source>
</evidence>
<dbReference type="Proteomes" id="UP000581087">
    <property type="component" value="Unassembled WGS sequence"/>
</dbReference>
<evidence type="ECO:0000259" key="7">
    <source>
        <dbReference type="Pfam" id="PF00482"/>
    </source>
</evidence>
<proteinExistence type="predicted"/>
<evidence type="ECO:0000256" key="4">
    <source>
        <dbReference type="ARBA" id="ARBA00022989"/>
    </source>
</evidence>